<name>A0A8J5VPA6_ZIZPA</name>
<comment type="caution">
    <text evidence="2">The sequence shown here is derived from an EMBL/GenBank/DDBJ whole genome shotgun (WGS) entry which is preliminary data.</text>
</comment>
<accession>A0A8J5VPA6</accession>
<reference evidence="2" key="1">
    <citation type="journal article" date="2021" name="bioRxiv">
        <title>Whole Genome Assembly and Annotation of Northern Wild Rice, Zizania palustris L., Supports a Whole Genome Duplication in the Zizania Genus.</title>
        <authorList>
            <person name="Haas M."/>
            <person name="Kono T."/>
            <person name="Macchietto M."/>
            <person name="Millas R."/>
            <person name="McGilp L."/>
            <person name="Shao M."/>
            <person name="Duquette J."/>
            <person name="Hirsch C.N."/>
            <person name="Kimball J."/>
        </authorList>
    </citation>
    <scope>NUCLEOTIDE SEQUENCE</scope>
    <source>
        <tissue evidence="2">Fresh leaf tissue</tissue>
    </source>
</reference>
<sequence>MAVTPNEFTDQIMVYSGHIHRNIAFGLWWRHRPGRAGPGRGKARSRSAHQASTKAQGFLKPSLRYETLIHPRFSAAATAAAGPSPGIPPPPPASCFYTSTPLAPPNRPVSPTRFTLRQRCLRSRAPLRPTAVVGIGVFSNSPTPPSPPSRHGLRSRLRLELAGTTLPSSLRRRRRVLELLPASSKHRSSLPVFYFAFVSRHGAAFVSSLSAQLRQLSIVALRADATATDSRGN</sequence>
<reference evidence="2" key="2">
    <citation type="submission" date="2021-02" db="EMBL/GenBank/DDBJ databases">
        <authorList>
            <person name="Kimball J.A."/>
            <person name="Haas M.W."/>
            <person name="Macchietto M."/>
            <person name="Kono T."/>
            <person name="Duquette J."/>
            <person name="Shao M."/>
        </authorList>
    </citation>
    <scope>NUCLEOTIDE SEQUENCE</scope>
    <source>
        <tissue evidence="2">Fresh leaf tissue</tissue>
    </source>
</reference>
<dbReference type="EMBL" id="JAAALK010000282">
    <property type="protein sequence ID" value="KAG8079742.1"/>
    <property type="molecule type" value="Genomic_DNA"/>
</dbReference>
<dbReference type="Proteomes" id="UP000729402">
    <property type="component" value="Unassembled WGS sequence"/>
</dbReference>
<evidence type="ECO:0000256" key="1">
    <source>
        <dbReference type="SAM" id="MobiDB-lite"/>
    </source>
</evidence>
<protein>
    <submittedName>
        <fullName evidence="2">Uncharacterized protein</fullName>
    </submittedName>
</protein>
<feature type="region of interest" description="Disordered" evidence="1">
    <location>
        <begin position="35"/>
        <end position="55"/>
    </location>
</feature>
<evidence type="ECO:0000313" key="2">
    <source>
        <dbReference type="EMBL" id="KAG8079742.1"/>
    </source>
</evidence>
<dbReference type="AlphaFoldDB" id="A0A8J5VPA6"/>
<keyword evidence="3" id="KW-1185">Reference proteome</keyword>
<evidence type="ECO:0000313" key="3">
    <source>
        <dbReference type="Proteomes" id="UP000729402"/>
    </source>
</evidence>
<proteinExistence type="predicted"/>
<organism evidence="2 3">
    <name type="scientific">Zizania palustris</name>
    <name type="common">Northern wild rice</name>
    <dbReference type="NCBI Taxonomy" id="103762"/>
    <lineage>
        <taxon>Eukaryota</taxon>
        <taxon>Viridiplantae</taxon>
        <taxon>Streptophyta</taxon>
        <taxon>Embryophyta</taxon>
        <taxon>Tracheophyta</taxon>
        <taxon>Spermatophyta</taxon>
        <taxon>Magnoliopsida</taxon>
        <taxon>Liliopsida</taxon>
        <taxon>Poales</taxon>
        <taxon>Poaceae</taxon>
        <taxon>BOP clade</taxon>
        <taxon>Oryzoideae</taxon>
        <taxon>Oryzeae</taxon>
        <taxon>Zizaniinae</taxon>
        <taxon>Zizania</taxon>
    </lineage>
</organism>
<gene>
    <name evidence="2" type="ORF">GUJ93_ZPchr0007g4383</name>
</gene>